<organism evidence="1 2">
    <name type="scientific">Nostoc spongiaeforme FACHB-130</name>
    <dbReference type="NCBI Taxonomy" id="1357510"/>
    <lineage>
        <taxon>Bacteria</taxon>
        <taxon>Bacillati</taxon>
        <taxon>Cyanobacteriota</taxon>
        <taxon>Cyanophyceae</taxon>
        <taxon>Nostocales</taxon>
        <taxon>Nostocaceae</taxon>
        <taxon>Nostoc</taxon>
    </lineage>
</organism>
<evidence type="ECO:0000313" key="1">
    <source>
        <dbReference type="EMBL" id="MBD2594330.1"/>
    </source>
</evidence>
<proteinExistence type="predicted"/>
<gene>
    <name evidence="1" type="ORF">H6G74_08300</name>
</gene>
<protein>
    <submittedName>
        <fullName evidence="1">Uncharacterized protein</fullName>
    </submittedName>
</protein>
<keyword evidence="2" id="KW-1185">Reference proteome</keyword>
<evidence type="ECO:0000313" key="2">
    <source>
        <dbReference type="Proteomes" id="UP000603457"/>
    </source>
</evidence>
<comment type="caution">
    <text evidence="1">The sequence shown here is derived from an EMBL/GenBank/DDBJ whole genome shotgun (WGS) entry which is preliminary data.</text>
</comment>
<sequence>MKFTGKIRSINIIEGKAPYGYIIPNIRISGHEGDILFFGNKVIDTSIEDLKIGDLVQFNTNEWRKKNGSIETVAVEVCRLEENMQIPKPKPQIKKENSDDVKGIKDKISLYLGNSLSISDAGEFEDYVFMILRLLGIHNLYQYDKKNQAGRADGFFIIGSLVVMYDCTLRQTFEDYKKEQIENYVNKLKNSQITIDVRLTDGGSKKKTLQIQGKNRQVWIVTQIQSRELYDVDGIRVKEVSIKDILKIFTKKLYSDTFEEEDLSSYLAVIDKS</sequence>
<dbReference type="Proteomes" id="UP000603457">
    <property type="component" value="Unassembled WGS sequence"/>
</dbReference>
<dbReference type="EMBL" id="JACJTB010000006">
    <property type="protein sequence ID" value="MBD2594330.1"/>
    <property type="molecule type" value="Genomic_DNA"/>
</dbReference>
<name>A0ABR8FSC0_9NOSO</name>
<reference evidence="1 2" key="1">
    <citation type="journal article" date="2020" name="ISME J.">
        <title>Comparative genomics reveals insights into cyanobacterial evolution and habitat adaptation.</title>
        <authorList>
            <person name="Chen M.Y."/>
            <person name="Teng W.K."/>
            <person name="Zhao L."/>
            <person name="Hu C.X."/>
            <person name="Zhou Y.K."/>
            <person name="Han B.P."/>
            <person name="Song L.R."/>
            <person name="Shu W.S."/>
        </authorList>
    </citation>
    <scope>NUCLEOTIDE SEQUENCE [LARGE SCALE GENOMIC DNA]</scope>
    <source>
        <strain evidence="1 2">FACHB-130</strain>
    </source>
</reference>
<accession>A0ABR8FSC0</accession>